<dbReference type="GO" id="GO:0017061">
    <property type="term" value="F:S-methyl-5-thioadenosine phosphorylase activity"/>
    <property type="evidence" value="ECO:0007669"/>
    <property type="project" value="UniProtKB-EC"/>
</dbReference>
<dbReference type="Gene3D" id="3.60.140.10">
    <property type="entry name" value="CNF1/YfiH-like putative cysteine hydrolases"/>
    <property type="match status" value="1"/>
</dbReference>
<keyword evidence="6" id="KW-0862">Zinc</keyword>
<reference evidence="11 12" key="1">
    <citation type="submission" date="2018-12" db="EMBL/GenBank/DDBJ databases">
        <authorList>
            <person name="Criscuolo A."/>
        </authorList>
    </citation>
    <scope>NUCLEOTIDE SEQUENCE [LARGE SCALE GENOMIC DNA]</scope>
    <source>
        <strain evidence="11">ACIP1116281</strain>
    </source>
</reference>
<evidence type="ECO:0000256" key="6">
    <source>
        <dbReference type="ARBA" id="ARBA00022833"/>
    </source>
</evidence>
<evidence type="ECO:0000256" key="1">
    <source>
        <dbReference type="ARBA" id="ARBA00000553"/>
    </source>
</evidence>
<evidence type="ECO:0000256" key="5">
    <source>
        <dbReference type="ARBA" id="ARBA00022801"/>
    </source>
</evidence>
<dbReference type="InterPro" id="IPR003730">
    <property type="entry name" value="Cu_polyphenol_OxRdtase"/>
</dbReference>
<sequence length="239" mass="24575">MPHGFFGRDGGVSLGDFAGNNMSTAVGDDAKAVAANRAGALAALGFAPDVLCLLRQVHSARVETITGPIAPGTIEADAMVTDRPGLVLGILTADCTPILLADAEAGVVGAAHAGWRGAVDGIAAATVKAMVALGAEPSRITAAIGPTITQPNYEVGEQFRADVLALHPDADRYFVTPPGGKPHFDLPGLVEEQLRAAGIATVERVGGCTYGQPERYFSHRFATHRGTGTGRQIALVATR</sequence>
<evidence type="ECO:0000313" key="11">
    <source>
        <dbReference type="EMBL" id="VDS05575.1"/>
    </source>
</evidence>
<dbReference type="Proteomes" id="UP000268844">
    <property type="component" value="Unassembled WGS sequence"/>
</dbReference>
<comment type="catalytic activity">
    <reaction evidence="1">
        <text>inosine + phosphate = alpha-D-ribose 1-phosphate + hypoxanthine</text>
        <dbReference type="Rhea" id="RHEA:27646"/>
        <dbReference type="ChEBI" id="CHEBI:17368"/>
        <dbReference type="ChEBI" id="CHEBI:17596"/>
        <dbReference type="ChEBI" id="CHEBI:43474"/>
        <dbReference type="ChEBI" id="CHEBI:57720"/>
        <dbReference type="EC" id="2.4.2.1"/>
    </reaction>
    <physiologicalReaction direction="left-to-right" evidence="1">
        <dbReference type="Rhea" id="RHEA:27647"/>
    </physiologicalReaction>
</comment>
<dbReference type="GO" id="GO:0016787">
    <property type="term" value="F:hydrolase activity"/>
    <property type="evidence" value="ECO:0007669"/>
    <property type="project" value="UniProtKB-KW"/>
</dbReference>
<dbReference type="InterPro" id="IPR011324">
    <property type="entry name" value="Cytotoxic_necrot_fac-like_cat"/>
</dbReference>
<keyword evidence="12" id="KW-1185">Reference proteome</keyword>
<dbReference type="NCBIfam" id="TIGR00726">
    <property type="entry name" value="peptidoglycan editing factor PgeF"/>
    <property type="match status" value="1"/>
</dbReference>
<comment type="catalytic activity">
    <reaction evidence="7">
        <text>adenosine + H2O + H(+) = inosine + NH4(+)</text>
        <dbReference type="Rhea" id="RHEA:24408"/>
        <dbReference type="ChEBI" id="CHEBI:15377"/>
        <dbReference type="ChEBI" id="CHEBI:15378"/>
        <dbReference type="ChEBI" id="CHEBI:16335"/>
        <dbReference type="ChEBI" id="CHEBI:17596"/>
        <dbReference type="ChEBI" id="CHEBI:28938"/>
        <dbReference type="EC" id="3.5.4.4"/>
    </reaction>
    <physiologicalReaction direction="left-to-right" evidence="7">
        <dbReference type="Rhea" id="RHEA:24409"/>
    </physiologicalReaction>
</comment>
<dbReference type="Pfam" id="PF02578">
    <property type="entry name" value="Cu-oxidase_4"/>
    <property type="match status" value="1"/>
</dbReference>
<keyword evidence="3" id="KW-0808">Transferase</keyword>
<keyword evidence="5" id="KW-0378">Hydrolase</keyword>
<dbReference type="PANTHER" id="PTHR30616">
    <property type="entry name" value="UNCHARACTERIZED PROTEIN YFIH"/>
    <property type="match status" value="1"/>
</dbReference>
<dbReference type="PANTHER" id="PTHR30616:SF2">
    <property type="entry name" value="PURINE NUCLEOSIDE PHOSPHORYLASE LACC1"/>
    <property type="match status" value="1"/>
</dbReference>
<dbReference type="SUPFAM" id="SSF64438">
    <property type="entry name" value="CNF1/YfiH-like putative cysteine hydrolases"/>
    <property type="match status" value="1"/>
</dbReference>
<evidence type="ECO:0000256" key="3">
    <source>
        <dbReference type="ARBA" id="ARBA00022679"/>
    </source>
</evidence>
<dbReference type="GO" id="GO:0005507">
    <property type="term" value="F:copper ion binding"/>
    <property type="evidence" value="ECO:0007669"/>
    <property type="project" value="TreeGrafter"/>
</dbReference>
<dbReference type="CDD" id="cd16833">
    <property type="entry name" value="YfiH"/>
    <property type="match status" value="1"/>
</dbReference>
<dbReference type="EMBL" id="UZWD01000034">
    <property type="protein sequence ID" value="VDS05575.1"/>
    <property type="molecule type" value="Genomic_DNA"/>
</dbReference>
<proteinExistence type="inferred from homology"/>
<comment type="similarity">
    <text evidence="2 10">Belongs to the purine nucleoside phosphorylase YfiH/LACC1 family.</text>
</comment>
<dbReference type="InterPro" id="IPR038371">
    <property type="entry name" value="Cu_polyphenol_OxRdtase_sf"/>
</dbReference>
<keyword evidence="4" id="KW-0479">Metal-binding</keyword>
<comment type="catalytic activity">
    <reaction evidence="8">
        <text>adenosine + phosphate = alpha-D-ribose 1-phosphate + adenine</text>
        <dbReference type="Rhea" id="RHEA:27642"/>
        <dbReference type="ChEBI" id="CHEBI:16335"/>
        <dbReference type="ChEBI" id="CHEBI:16708"/>
        <dbReference type="ChEBI" id="CHEBI:43474"/>
        <dbReference type="ChEBI" id="CHEBI:57720"/>
        <dbReference type="EC" id="2.4.2.1"/>
    </reaction>
    <physiologicalReaction direction="left-to-right" evidence="8">
        <dbReference type="Rhea" id="RHEA:27643"/>
    </physiologicalReaction>
</comment>
<comment type="catalytic activity">
    <reaction evidence="9">
        <text>S-methyl-5'-thioadenosine + phosphate = 5-(methylsulfanyl)-alpha-D-ribose 1-phosphate + adenine</text>
        <dbReference type="Rhea" id="RHEA:11852"/>
        <dbReference type="ChEBI" id="CHEBI:16708"/>
        <dbReference type="ChEBI" id="CHEBI:17509"/>
        <dbReference type="ChEBI" id="CHEBI:43474"/>
        <dbReference type="ChEBI" id="CHEBI:58533"/>
        <dbReference type="EC" id="2.4.2.28"/>
    </reaction>
    <physiologicalReaction direction="left-to-right" evidence="9">
        <dbReference type="Rhea" id="RHEA:11853"/>
    </physiologicalReaction>
</comment>
<organism evidence="11 12">
    <name type="scientific">Devosia equisanguinis</name>
    <dbReference type="NCBI Taxonomy" id="2490941"/>
    <lineage>
        <taxon>Bacteria</taxon>
        <taxon>Pseudomonadati</taxon>
        <taxon>Pseudomonadota</taxon>
        <taxon>Alphaproteobacteria</taxon>
        <taxon>Hyphomicrobiales</taxon>
        <taxon>Devosiaceae</taxon>
        <taxon>Devosia</taxon>
    </lineage>
</organism>
<dbReference type="AlphaFoldDB" id="A0A3S4D6H2"/>
<accession>A0A3S4D6H2</accession>
<evidence type="ECO:0000256" key="9">
    <source>
        <dbReference type="ARBA" id="ARBA00049893"/>
    </source>
</evidence>
<evidence type="ECO:0000313" key="12">
    <source>
        <dbReference type="Proteomes" id="UP000268844"/>
    </source>
</evidence>
<name>A0A3S4D6H2_9HYPH</name>
<evidence type="ECO:0000256" key="10">
    <source>
        <dbReference type="RuleBase" id="RU361274"/>
    </source>
</evidence>
<evidence type="ECO:0000256" key="2">
    <source>
        <dbReference type="ARBA" id="ARBA00007353"/>
    </source>
</evidence>
<gene>
    <name evidence="11" type="primary">yfiH</name>
    <name evidence="11" type="ORF">DEVEQU_02717</name>
</gene>
<protein>
    <recommendedName>
        <fullName evidence="10">Purine nucleoside phosphorylase</fullName>
    </recommendedName>
</protein>
<evidence type="ECO:0000256" key="8">
    <source>
        <dbReference type="ARBA" id="ARBA00048968"/>
    </source>
</evidence>
<evidence type="ECO:0000256" key="4">
    <source>
        <dbReference type="ARBA" id="ARBA00022723"/>
    </source>
</evidence>
<evidence type="ECO:0000256" key="7">
    <source>
        <dbReference type="ARBA" id="ARBA00047989"/>
    </source>
</evidence>